<protein>
    <submittedName>
        <fullName evidence="1">Uncharacterized protein</fullName>
    </submittedName>
</protein>
<dbReference type="RefSeq" id="WP_271203324.1">
    <property type="nucleotide sequence ID" value="NZ_BSFK01000005.1"/>
</dbReference>
<sequence>MKEPAATRLVGALVFSGLLAVLLLDGGAPADRGAEAVVAMIRDSVGP</sequence>
<organism evidence="1 2">
    <name type="scientific">Methylopila jiangsuensis</name>
    <dbReference type="NCBI Taxonomy" id="586230"/>
    <lineage>
        <taxon>Bacteria</taxon>
        <taxon>Pseudomonadati</taxon>
        <taxon>Pseudomonadota</taxon>
        <taxon>Alphaproteobacteria</taxon>
        <taxon>Hyphomicrobiales</taxon>
        <taxon>Methylopilaceae</taxon>
        <taxon>Methylopila</taxon>
    </lineage>
</organism>
<name>A0A9W6N2M6_9HYPH</name>
<keyword evidence="2" id="KW-1185">Reference proteome</keyword>
<reference evidence="1" key="2">
    <citation type="submission" date="2023-01" db="EMBL/GenBank/DDBJ databases">
        <authorList>
            <person name="Sun Q."/>
            <person name="Evtushenko L."/>
        </authorList>
    </citation>
    <scope>NUCLEOTIDE SEQUENCE</scope>
    <source>
        <strain evidence="1">VKM B-2555</strain>
    </source>
</reference>
<dbReference type="Proteomes" id="UP001143364">
    <property type="component" value="Unassembled WGS sequence"/>
</dbReference>
<dbReference type="EMBL" id="BSFK01000005">
    <property type="protein sequence ID" value="GLK75371.1"/>
    <property type="molecule type" value="Genomic_DNA"/>
</dbReference>
<accession>A0A9W6N2M6</accession>
<reference evidence="1" key="1">
    <citation type="journal article" date="2014" name="Int. J. Syst. Evol. Microbiol.">
        <title>Complete genome sequence of Corynebacterium casei LMG S-19264T (=DSM 44701T), isolated from a smear-ripened cheese.</title>
        <authorList>
            <consortium name="US DOE Joint Genome Institute (JGI-PGF)"/>
            <person name="Walter F."/>
            <person name="Albersmeier A."/>
            <person name="Kalinowski J."/>
            <person name="Ruckert C."/>
        </authorList>
    </citation>
    <scope>NUCLEOTIDE SEQUENCE</scope>
    <source>
        <strain evidence="1">VKM B-2555</strain>
    </source>
</reference>
<gene>
    <name evidence="1" type="ORF">GCM10008171_06250</name>
</gene>
<evidence type="ECO:0000313" key="1">
    <source>
        <dbReference type="EMBL" id="GLK75371.1"/>
    </source>
</evidence>
<evidence type="ECO:0000313" key="2">
    <source>
        <dbReference type="Proteomes" id="UP001143364"/>
    </source>
</evidence>
<proteinExistence type="predicted"/>
<comment type="caution">
    <text evidence="1">The sequence shown here is derived from an EMBL/GenBank/DDBJ whole genome shotgun (WGS) entry which is preliminary data.</text>
</comment>
<dbReference type="AlphaFoldDB" id="A0A9W6N2M6"/>